<dbReference type="InterPro" id="IPR004274">
    <property type="entry name" value="FCP1_dom"/>
</dbReference>
<dbReference type="InterPro" id="IPR036412">
    <property type="entry name" value="HAD-like_sf"/>
</dbReference>
<organism evidence="2 3">
    <name type="scientific">Triparma columacea</name>
    <dbReference type="NCBI Taxonomy" id="722753"/>
    <lineage>
        <taxon>Eukaryota</taxon>
        <taxon>Sar</taxon>
        <taxon>Stramenopiles</taxon>
        <taxon>Ochrophyta</taxon>
        <taxon>Bolidophyceae</taxon>
        <taxon>Parmales</taxon>
        <taxon>Triparmaceae</taxon>
        <taxon>Triparma</taxon>
    </lineage>
</organism>
<protein>
    <recommendedName>
        <fullName evidence="1">FCP1 homology domain-containing protein</fullName>
    </recommendedName>
</protein>
<dbReference type="CDD" id="cd01427">
    <property type="entry name" value="HAD_like"/>
    <property type="match status" value="1"/>
</dbReference>
<gene>
    <name evidence="2" type="ORF">TrCOL_g4342</name>
</gene>
<dbReference type="AlphaFoldDB" id="A0A9W7GC67"/>
<dbReference type="Gene3D" id="3.40.50.1000">
    <property type="entry name" value="HAD superfamily/HAD-like"/>
    <property type="match status" value="1"/>
</dbReference>
<keyword evidence="3" id="KW-1185">Reference proteome</keyword>
<feature type="domain" description="FCP1 homology" evidence="1">
    <location>
        <begin position="1"/>
        <end position="198"/>
    </location>
</feature>
<dbReference type="InterPro" id="IPR023214">
    <property type="entry name" value="HAD_sf"/>
</dbReference>
<sequence length="231" mass="26014">MNPLAIVFDLDGTLISEDSTESGVVVRPGAVEMLSKIRNCGMVLAIFTAASAEWCEEVKSVLCNELCDERHDCDVNCQKVFVSTKWSRHLKHQGSPAPMTFRRINSSGGVGCNWCGMRTCERCLLHCDGFCPCRNVKKLFRLRPRNVFMRERTVIVENTVQQCVHNFGNAIYVPTYENGVVETEGEVMAALGGFLSRLHGEVEDVRTFKKCDCDVFGGGFHECRSQSWWSW</sequence>
<dbReference type="OrthoDB" id="410307at2759"/>
<dbReference type="SMART" id="SM00577">
    <property type="entry name" value="CPDc"/>
    <property type="match status" value="1"/>
</dbReference>
<dbReference type="Proteomes" id="UP001165065">
    <property type="component" value="Unassembled WGS sequence"/>
</dbReference>
<dbReference type="PROSITE" id="PS50969">
    <property type="entry name" value="FCP1"/>
    <property type="match status" value="1"/>
</dbReference>
<comment type="caution">
    <text evidence="2">The sequence shown here is derived from an EMBL/GenBank/DDBJ whole genome shotgun (WGS) entry which is preliminary data.</text>
</comment>
<evidence type="ECO:0000313" key="2">
    <source>
        <dbReference type="EMBL" id="GMI40877.1"/>
    </source>
</evidence>
<name>A0A9W7GC67_9STRA</name>
<evidence type="ECO:0000313" key="3">
    <source>
        <dbReference type="Proteomes" id="UP001165065"/>
    </source>
</evidence>
<evidence type="ECO:0000259" key="1">
    <source>
        <dbReference type="PROSITE" id="PS50969"/>
    </source>
</evidence>
<dbReference type="EMBL" id="BRYA01000138">
    <property type="protein sequence ID" value="GMI40877.1"/>
    <property type="molecule type" value="Genomic_DNA"/>
</dbReference>
<dbReference type="SUPFAM" id="SSF56784">
    <property type="entry name" value="HAD-like"/>
    <property type="match status" value="1"/>
</dbReference>
<dbReference type="Pfam" id="PF03031">
    <property type="entry name" value="NIF"/>
    <property type="match status" value="1"/>
</dbReference>
<accession>A0A9W7GC67</accession>
<proteinExistence type="predicted"/>
<reference evidence="3" key="1">
    <citation type="journal article" date="2023" name="Commun. Biol.">
        <title>Genome analysis of Parmales, the sister group of diatoms, reveals the evolutionary specialization of diatoms from phago-mixotrophs to photoautotrophs.</title>
        <authorList>
            <person name="Ban H."/>
            <person name="Sato S."/>
            <person name="Yoshikawa S."/>
            <person name="Yamada K."/>
            <person name="Nakamura Y."/>
            <person name="Ichinomiya M."/>
            <person name="Sato N."/>
            <person name="Blanc-Mathieu R."/>
            <person name="Endo H."/>
            <person name="Kuwata A."/>
            <person name="Ogata H."/>
        </authorList>
    </citation>
    <scope>NUCLEOTIDE SEQUENCE [LARGE SCALE GENOMIC DNA]</scope>
</reference>